<dbReference type="EMBL" id="SMGG01000007">
    <property type="protein sequence ID" value="TCK58379.1"/>
    <property type="molecule type" value="Genomic_DNA"/>
</dbReference>
<evidence type="ECO:0000313" key="3">
    <source>
        <dbReference type="Proteomes" id="UP000294614"/>
    </source>
</evidence>
<evidence type="ECO:0000256" key="1">
    <source>
        <dbReference type="SAM" id="SignalP"/>
    </source>
</evidence>
<organism evidence="2 3">
    <name type="scientific">Seleniivibrio woodruffii</name>
    <dbReference type="NCBI Taxonomy" id="1078050"/>
    <lineage>
        <taxon>Bacteria</taxon>
        <taxon>Pseudomonadati</taxon>
        <taxon>Deferribacterota</taxon>
        <taxon>Deferribacteres</taxon>
        <taxon>Deferribacterales</taxon>
        <taxon>Geovibrionaceae</taxon>
        <taxon>Seleniivibrio</taxon>
    </lineage>
</organism>
<proteinExistence type="predicted"/>
<keyword evidence="1" id="KW-0732">Signal</keyword>
<sequence length="129" mass="13903">MKVFIISLLLGTIVLFTGCAAKTGNSKLAEATNESVSQTIIKGTSTKADLRRSFGEPQKVDFTESGLEKWEYSFIRKSQKAINFVPLAGAFVGGTNDTTKTLLVIFKGDVVENYALSTAQGETKAGLFQ</sequence>
<feature type="signal peptide" evidence="1">
    <location>
        <begin position="1"/>
        <end position="21"/>
    </location>
</feature>
<protein>
    <submittedName>
        <fullName evidence="2">Beta-barrel assembly machine subunit BamE</fullName>
    </submittedName>
</protein>
<reference evidence="2 3" key="1">
    <citation type="submission" date="2019-03" db="EMBL/GenBank/DDBJ databases">
        <title>Genomic Encyclopedia of Type Strains, Phase IV (KMG-IV): sequencing the most valuable type-strain genomes for metagenomic binning, comparative biology and taxonomic classification.</title>
        <authorList>
            <person name="Goeker M."/>
        </authorList>
    </citation>
    <scope>NUCLEOTIDE SEQUENCE [LARGE SCALE GENOMIC DNA]</scope>
    <source>
        <strain evidence="2 3">DSM 24984</strain>
    </source>
</reference>
<name>A0A4R1K5Q7_9BACT</name>
<dbReference type="PROSITE" id="PS51257">
    <property type="entry name" value="PROKAR_LIPOPROTEIN"/>
    <property type="match status" value="1"/>
</dbReference>
<comment type="caution">
    <text evidence="2">The sequence shown here is derived from an EMBL/GenBank/DDBJ whole genome shotgun (WGS) entry which is preliminary data.</text>
</comment>
<feature type="chain" id="PRO_5020261264" evidence="1">
    <location>
        <begin position="22"/>
        <end position="129"/>
    </location>
</feature>
<evidence type="ECO:0000313" key="2">
    <source>
        <dbReference type="EMBL" id="TCK58379.1"/>
    </source>
</evidence>
<dbReference type="OrthoDB" id="7225452at2"/>
<gene>
    <name evidence="2" type="ORF">C8D98_2580</name>
</gene>
<dbReference type="AlphaFoldDB" id="A0A4R1K5Q7"/>
<dbReference type="Proteomes" id="UP000294614">
    <property type="component" value="Unassembled WGS sequence"/>
</dbReference>
<accession>A0A4R1K5Q7</accession>
<keyword evidence="3" id="KW-1185">Reference proteome</keyword>
<dbReference type="RefSeq" id="WP_132874552.1">
    <property type="nucleotide sequence ID" value="NZ_SMGG01000007.1"/>
</dbReference>